<evidence type="ECO:0000256" key="1">
    <source>
        <dbReference type="SAM" id="MobiDB-lite"/>
    </source>
</evidence>
<dbReference type="EMBL" id="AP035768">
    <property type="protein sequence ID" value="BFO19250.1"/>
    <property type="molecule type" value="Genomic_DNA"/>
</dbReference>
<proteinExistence type="predicted"/>
<gene>
    <name evidence="2" type="ORF">SHKM778_56380</name>
</gene>
<feature type="region of interest" description="Disordered" evidence="1">
    <location>
        <begin position="1"/>
        <end position="30"/>
    </location>
</feature>
<dbReference type="AlphaFoldDB" id="A0AAT9HP54"/>
<reference evidence="2" key="2">
    <citation type="submission" date="2024-07" db="EMBL/GenBank/DDBJ databases">
        <title>Streptomyces haneummycinica sp. nov., a new antibiotic-producing actinobacterium isolated from marine sediment.</title>
        <authorList>
            <person name="Uemura M."/>
            <person name="Hamada M."/>
            <person name="Hirano S."/>
            <person name="Kobayashi K."/>
            <person name="Ohshiro T."/>
            <person name="Kobayashi T."/>
            <person name="Terahara T."/>
        </authorList>
    </citation>
    <scope>NUCLEOTIDE SEQUENCE</scope>
    <source>
        <strain evidence="2">KM77-8</strain>
    </source>
</reference>
<name>A0AAT9HP54_9ACTN</name>
<protein>
    <submittedName>
        <fullName evidence="2">Uncharacterized protein</fullName>
    </submittedName>
</protein>
<sequence length="63" mass="7167">MAGERDRGLRRGLPFPTNLDNDPPVEGLAPPSQADVVRRALREGWTSRTLRGELRTRARRRES</sequence>
<organism evidence="2">
    <name type="scientific">Streptomyces haneummycinicus</name>
    <dbReference type="NCBI Taxonomy" id="3074435"/>
    <lineage>
        <taxon>Bacteria</taxon>
        <taxon>Bacillati</taxon>
        <taxon>Actinomycetota</taxon>
        <taxon>Actinomycetes</taxon>
        <taxon>Kitasatosporales</taxon>
        <taxon>Streptomycetaceae</taxon>
        <taxon>Streptomyces</taxon>
    </lineage>
</organism>
<evidence type="ECO:0000313" key="2">
    <source>
        <dbReference type="EMBL" id="BFO19250.1"/>
    </source>
</evidence>
<reference evidence="2" key="1">
    <citation type="submission" date="2024-06" db="EMBL/GenBank/DDBJ databases">
        <authorList>
            <consortium name="consrtm"/>
            <person name="Uemura M."/>
            <person name="Terahara T."/>
        </authorList>
    </citation>
    <scope>NUCLEOTIDE SEQUENCE</scope>
    <source>
        <strain evidence="2">KM77-8</strain>
    </source>
</reference>
<accession>A0AAT9HP54</accession>